<keyword evidence="6" id="KW-0479">Metal-binding</keyword>
<evidence type="ECO:0000256" key="6">
    <source>
        <dbReference type="ARBA" id="ARBA00022723"/>
    </source>
</evidence>
<dbReference type="EMBL" id="VNHO01000017">
    <property type="protein sequence ID" value="TYP52516.1"/>
    <property type="molecule type" value="Genomic_DNA"/>
</dbReference>
<dbReference type="GO" id="GO:0009360">
    <property type="term" value="C:DNA polymerase III complex"/>
    <property type="evidence" value="ECO:0007669"/>
    <property type="project" value="InterPro"/>
</dbReference>
<dbReference type="InterPro" id="IPR012763">
    <property type="entry name" value="DNA_pol_III_sug/sutau_N"/>
</dbReference>
<feature type="region of interest" description="Disordered" evidence="12">
    <location>
        <begin position="391"/>
        <end position="426"/>
    </location>
</feature>
<dbReference type="PANTHER" id="PTHR11669">
    <property type="entry name" value="REPLICATION FACTOR C / DNA POLYMERASE III GAMMA-TAU SUBUNIT"/>
    <property type="match status" value="1"/>
</dbReference>
<evidence type="ECO:0000256" key="11">
    <source>
        <dbReference type="ARBA" id="ARBA00049244"/>
    </source>
</evidence>
<dbReference type="AlphaFoldDB" id="A0A5S5APQ0"/>
<proteinExistence type="inferred from homology"/>
<dbReference type="OrthoDB" id="9810148at2"/>
<evidence type="ECO:0000256" key="12">
    <source>
        <dbReference type="SAM" id="MobiDB-lite"/>
    </source>
</evidence>
<dbReference type="SUPFAM" id="SSF52540">
    <property type="entry name" value="P-loop containing nucleoside triphosphate hydrolases"/>
    <property type="match status" value="1"/>
</dbReference>
<dbReference type="Pfam" id="PF22608">
    <property type="entry name" value="DNAX_ATPase_lid"/>
    <property type="match status" value="1"/>
</dbReference>
<dbReference type="Pfam" id="PF13177">
    <property type="entry name" value="DNA_pol3_delta2"/>
    <property type="match status" value="1"/>
</dbReference>
<dbReference type="InterPro" id="IPR045085">
    <property type="entry name" value="HLD_clamp_pol_III_gamma_tau"/>
</dbReference>
<evidence type="ECO:0000256" key="2">
    <source>
        <dbReference type="ARBA" id="ARBA00012417"/>
    </source>
</evidence>
<dbReference type="FunFam" id="3.40.50.300:FF:000014">
    <property type="entry name" value="DNA polymerase III subunit gamma/tau"/>
    <property type="match status" value="1"/>
</dbReference>
<evidence type="ECO:0000256" key="1">
    <source>
        <dbReference type="ARBA" id="ARBA00006360"/>
    </source>
</evidence>
<keyword evidence="7" id="KW-0547">Nucleotide-binding</keyword>
<keyword evidence="8" id="KW-0862">Zinc</keyword>
<keyword evidence="10" id="KW-0239">DNA-directed DNA polymerase</keyword>
<dbReference type="InterPro" id="IPR027417">
    <property type="entry name" value="P-loop_NTPase"/>
</dbReference>
<accession>A0A5S5APQ0</accession>
<keyword evidence="15" id="KW-1185">Reference proteome</keyword>
<dbReference type="InterPro" id="IPR003593">
    <property type="entry name" value="AAA+_ATPase"/>
</dbReference>
<dbReference type="GO" id="GO:0003887">
    <property type="term" value="F:DNA-directed DNA polymerase activity"/>
    <property type="evidence" value="ECO:0007669"/>
    <property type="project" value="UniProtKB-KW"/>
</dbReference>
<dbReference type="GO" id="GO:0003677">
    <property type="term" value="F:DNA binding"/>
    <property type="evidence" value="ECO:0007669"/>
    <property type="project" value="InterPro"/>
</dbReference>
<dbReference type="GO" id="GO:0005524">
    <property type="term" value="F:ATP binding"/>
    <property type="evidence" value="ECO:0007669"/>
    <property type="project" value="UniProtKB-KW"/>
</dbReference>
<dbReference type="Gene3D" id="1.10.8.60">
    <property type="match status" value="1"/>
</dbReference>
<dbReference type="Pfam" id="PF12169">
    <property type="entry name" value="DNA_pol3_gamma3"/>
    <property type="match status" value="1"/>
</dbReference>
<dbReference type="InterPro" id="IPR022754">
    <property type="entry name" value="DNA_pol_III_gamma-3"/>
</dbReference>
<dbReference type="PANTHER" id="PTHR11669:SF0">
    <property type="entry name" value="PROTEIN STICHEL-LIKE 2"/>
    <property type="match status" value="1"/>
</dbReference>
<sequence>MAYVALYRRYRPRDFDEIVGQEAIVRTLKNQIRTGRIGHAYLFCGMRGTGKTSTARVFAKALNCEQGPTDTPCNRCSNCQAINEGGMIDVIEMDAASNRGIDDIRTLRERVNFPPSEGRYRVYIIDEVHMLTTEAFNALLKTLEEPPEHVVFILATTEPNKLPSTILSRCMRFDFRRVQTRELVAHLKRISAENGVEAEEKALALIARSSQGSMRDALSLLDKALAFGGDKLTYRDALSLFGAVGDDLLFEVSRAVRQRAPGRILDIIEEVMGLGKDLLRFTDDLMGFYRNLLMVSIGAGRNLVDVTDEEYRELEALAKSYSREEILHILDLLKAASNDVRWASQPRTALEAAMVKLAMPELWTGETGTSGRIKALEERVEELEKRLEGLSRRPAACEAQDPDAGGASGGSETGSPAPGGAPIRSEKSLGVMSETVAAPPPEGGEVRREGPGKELLELKEKWPRVLEELARKGKMALVNVMEACRIEPVELQKGNLFLSFEGFDGQKALVEKQKNIIEEAIKNITGMQIAVKGFKKVEAAASRDSQDVSDEEFIRSAVELFGEDIVELEDN</sequence>
<evidence type="ECO:0000256" key="7">
    <source>
        <dbReference type="ARBA" id="ARBA00022741"/>
    </source>
</evidence>
<evidence type="ECO:0000313" key="14">
    <source>
        <dbReference type="EMBL" id="TYP52516.1"/>
    </source>
</evidence>
<dbReference type="CDD" id="cd00009">
    <property type="entry name" value="AAA"/>
    <property type="match status" value="1"/>
</dbReference>
<comment type="similarity">
    <text evidence="1">Belongs to the DnaX/STICHEL family.</text>
</comment>
<comment type="catalytic activity">
    <reaction evidence="11">
        <text>DNA(n) + a 2'-deoxyribonucleoside 5'-triphosphate = DNA(n+1) + diphosphate</text>
        <dbReference type="Rhea" id="RHEA:22508"/>
        <dbReference type="Rhea" id="RHEA-COMP:17339"/>
        <dbReference type="Rhea" id="RHEA-COMP:17340"/>
        <dbReference type="ChEBI" id="CHEBI:33019"/>
        <dbReference type="ChEBI" id="CHEBI:61560"/>
        <dbReference type="ChEBI" id="CHEBI:173112"/>
        <dbReference type="EC" id="2.7.7.7"/>
    </reaction>
</comment>
<dbReference type="RefSeq" id="WP_148867416.1">
    <property type="nucleotide sequence ID" value="NZ_VNHO01000017.1"/>
</dbReference>
<dbReference type="GO" id="GO:0006261">
    <property type="term" value="P:DNA-templated DNA replication"/>
    <property type="evidence" value="ECO:0007669"/>
    <property type="project" value="TreeGrafter"/>
</dbReference>
<protein>
    <recommendedName>
        <fullName evidence="2">DNA-directed DNA polymerase</fullName>
        <ecNumber evidence="2">2.7.7.7</ecNumber>
    </recommendedName>
</protein>
<evidence type="ECO:0000256" key="9">
    <source>
        <dbReference type="ARBA" id="ARBA00022840"/>
    </source>
</evidence>
<evidence type="ECO:0000256" key="4">
    <source>
        <dbReference type="ARBA" id="ARBA00022695"/>
    </source>
</evidence>
<dbReference type="FunFam" id="1.10.8.60:FF:000013">
    <property type="entry name" value="DNA polymerase III subunit gamma/tau"/>
    <property type="match status" value="1"/>
</dbReference>
<dbReference type="CDD" id="cd18137">
    <property type="entry name" value="HLD_clamp_pol_III_gamma_tau"/>
    <property type="match status" value="1"/>
</dbReference>
<dbReference type="SMART" id="SM00382">
    <property type="entry name" value="AAA"/>
    <property type="match status" value="1"/>
</dbReference>
<feature type="compositionally biased region" description="Low complexity" evidence="12">
    <location>
        <begin position="413"/>
        <end position="422"/>
    </location>
</feature>
<keyword evidence="9" id="KW-0067">ATP-binding</keyword>
<evidence type="ECO:0000256" key="10">
    <source>
        <dbReference type="ARBA" id="ARBA00022932"/>
    </source>
</evidence>
<keyword evidence="5" id="KW-0235">DNA replication</keyword>
<name>A0A5S5APQ0_9FIRM</name>
<keyword evidence="3" id="KW-0808">Transferase</keyword>
<dbReference type="GO" id="GO:0046872">
    <property type="term" value="F:metal ion binding"/>
    <property type="evidence" value="ECO:0007669"/>
    <property type="project" value="UniProtKB-KW"/>
</dbReference>
<evidence type="ECO:0000313" key="15">
    <source>
        <dbReference type="Proteomes" id="UP000322294"/>
    </source>
</evidence>
<evidence type="ECO:0000256" key="3">
    <source>
        <dbReference type="ARBA" id="ARBA00022679"/>
    </source>
</evidence>
<dbReference type="NCBIfam" id="TIGR02397">
    <property type="entry name" value="dnaX_nterm"/>
    <property type="match status" value="1"/>
</dbReference>
<comment type="caution">
    <text evidence="14">The sequence shown here is derived from an EMBL/GenBank/DDBJ whole genome shotgun (WGS) entry which is preliminary data.</text>
</comment>
<keyword evidence="4" id="KW-0548">Nucleotidyltransferase</keyword>
<evidence type="ECO:0000256" key="5">
    <source>
        <dbReference type="ARBA" id="ARBA00022705"/>
    </source>
</evidence>
<dbReference type="InterPro" id="IPR008921">
    <property type="entry name" value="DNA_pol3_clamp-load_cplx_C"/>
</dbReference>
<organism evidence="14 15">
    <name type="scientific">Thermosediminibacter litoriperuensis</name>
    <dbReference type="NCBI Taxonomy" id="291989"/>
    <lineage>
        <taxon>Bacteria</taxon>
        <taxon>Bacillati</taxon>
        <taxon>Bacillota</taxon>
        <taxon>Clostridia</taxon>
        <taxon>Thermosediminibacterales</taxon>
        <taxon>Thermosediminibacteraceae</taxon>
        <taxon>Thermosediminibacter</taxon>
    </lineage>
</organism>
<dbReference type="Gene3D" id="1.20.272.10">
    <property type="match status" value="1"/>
</dbReference>
<dbReference type="NCBIfam" id="NF004046">
    <property type="entry name" value="PRK05563.1"/>
    <property type="match status" value="1"/>
</dbReference>
<dbReference type="Gene3D" id="3.40.50.300">
    <property type="entry name" value="P-loop containing nucleotide triphosphate hydrolases"/>
    <property type="match status" value="1"/>
</dbReference>
<reference evidence="14 15" key="1">
    <citation type="submission" date="2019-07" db="EMBL/GenBank/DDBJ databases">
        <title>Genomic Encyclopedia of Type Strains, Phase I: the one thousand microbial genomes (KMG-I) project.</title>
        <authorList>
            <person name="Kyrpides N."/>
        </authorList>
    </citation>
    <scope>NUCLEOTIDE SEQUENCE [LARGE SCALE GENOMIC DNA]</scope>
    <source>
        <strain evidence="14 15">DSM 16647</strain>
    </source>
</reference>
<feature type="domain" description="AAA+ ATPase" evidence="13">
    <location>
        <begin position="37"/>
        <end position="183"/>
    </location>
</feature>
<dbReference type="EC" id="2.7.7.7" evidence="2"/>
<evidence type="ECO:0000256" key="8">
    <source>
        <dbReference type="ARBA" id="ARBA00022833"/>
    </source>
</evidence>
<dbReference type="SUPFAM" id="SSF48019">
    <property type="entry name" value="post-AAA+ oligomerization domain-like"/>
    <property type="match status" value="1"/>
</dbReference>
<evidence type="ECO:0000259" key="13">
    <source>
        <dbReference type="SMART" id="SM00382"/>
    </source>
</evidence>
<dbReference type="InterPro" id="IPR050238">
    <property type="entry name" value="DNA_Rep/Repair_Clamp_Loader"/>
</dbReference>
<gene>
    <name evidence="14" type="ORF">LZ11_01690</name>
</gene>
<dbReference type="Proteomes" id="UP000322294">
    <property type="component" value="Unassembled WGS sequence"/>
</dbReference>